<dbReference type="InterPro" id="IPR036291">
    <property type="entry name" value="NAD(P)-bd_dom_sf"/>
</dbReference>
<protein>
    <submittedName>
        <fullName evidence="3">NAD dependent epimerase/dehydratase</fullName>
    </submittedName>
</protein>
<reference evidence="3 4" key="1">
    <citation type="submission" date="2009-02" db="EMBL/GenBank/DDBJ databases">
        <title>Annotation of Streptomyces hygroscopicus strain ATCC 53653.</title>
        <authorList>
            <consortium name="The Broad Institute Genome Sequencing Platform"/>
            <consortium name="Broad Institute Microbial Sequencing Center"/>
            <person name="Fischbach M."/>
            <person name="Godfrey P."/>
            <person name="Ward D."/>
            <person name="Young S."/>
            <person name="Zeng Q."/>
            <person name="Koehrsen M."/>
            <person name="Alvarado L."/>
            <person name="Berlin A.M."/>
            <person name="Bochicchio J."/>
            <person name="Borenstein D."/>
            <person name="Chapman S.B."/>
            <person name="Chen Z."/>
            <person name="Engels R."/>
            <person name="Freedman E."/>
            <person name="Gellesch M."/>
            <person name="Goldberg J."/>
            <person name="Griggs A."/>
            <person name="Gujja S."/>
            <person name="Heilman E.R."/>
            <person name="Heiman D.I."/>
            <person name="Hepburn T.A."/>
            <person name="Howarth C."/>
            <person name="Jen D."/>
            <person name="Larson L."/>
            <person name="Lewis B."/>
            <person name="Mehta T."/>
            <person name="Park D."/>
            <person name="Pearson M."/>
            <person name="Richards J."/>
            <person name="Roberts A."/>
            <person name="Saif S."/>
            <person name="Shea T.D."/>
            <person name="Shenoy N."/>
            <person name="Sisk P."/>
            <person name="Stolte C."/>
            <person name="Sykes S.N."/>
            <person name="Thomson T."/>
            <person name="Walk T."/>
            <person name="White J."/>
            <person name="Yandava C."/>
            <person name="Straight P."/>
            <person name="Clardy J."/>
            <person name="Hung D."/>
            <person name="Kolter R."/>
            <person name="Mekalanos J."/>
            <person name="Walker S."/>
            <person name="Walsh C.T."/>
            <person name="Wieland-Brown L.C."/>
            <person name="Haas B."/>
            <person name="Nusbaum C."/>
            <person name="Birren B."/>
        </authorList>
    </citation>
    <scope>NUCLEOTIDE SEQUENCE [LARGE SCALE GENOMIC DNA]</scope>
    <source>
        <strain evidence="3 4">ATCC 53653</strain>
    </source>
</reference>
<feature type="compositionally biased region" description="Basic residues" evidence="1">
    <location>
        <begin position="193"/>
        <end position="202"/>
    </location>
</feature>
<feature type="non-terminal residue" evidence="3">
    <location>
        <position position="274"/>
    </location>
</feature>
<dbReference type="STRING" id="457427.SSOG_03584"/>
<evidence type="ECO:0000256" key="1">
    <source>
        <dbReference type="SAM" id="MobiDB-lite"/>
    </source>
</evidence>
<gene>
    <name evidence="3" type="ORF">SSOG_03584</name>
</gene>
<evidence type="ECO:0000259" key="2">
    <source>
        <dbReference type="Pfam" id="PF13460"/>
    </source>
</evidence>
<proteinExistence type="predicted"/>
<feature type="compositionally biased region" description="Basic and acidic residues" evidence="1">
    <location>
        <begin position="176"/>
        <end position="192"/>
    </location>
</feature>
<evidence type="ECO:0000313" key="3">
    <source>
        <dbReference type="EMBL" id="EFL23870.1"/>
    </source>
</evidence>
<feature type="region of interest" description="Disordered" evidence="1">
    <location>
        <begin position="146"/>
        <end position="274"/>
    </location>
</feature>
<dbReference type="Pfam" id="PF13460">
    <property type="entry name" value="NAD_binding_10"/>
    <property type="match status" value="1"/>
</dbReference>
<feature type="compositionally biased region" description="Basic residues" evidence="1">
    <location>
        <begin position="159"/>
        <end position="175"/>
    </location>
</feature>
<dbReference type="PANTHER" id="PTHR15020:SF50">
    <property type="entry name" value="UPF0659 PROTEIN YMR090W"/>
    <property type="match status" value="1"/>
</dbReference>
<keyword evidence="4" id="KW-1185">Reference proteome</keyword>
<accession>D9WNH3</accession>
<name>D9WNH3_9ACTN</name>
<feature type="compositionally biased region" description="Basic and acidic residues" evidence="1">
    <location>
        <begin position="216"/>
        <end position="228"/>
    </location>
</feature>
<dbReference type="Gene3D" id="3.40.50.720">
    <property type="entry name" value="NAD(P)-binding Rossmann-like Domain"/>
    <property type="match status" value="1"/>
</dbReference>
<organism evidence="3 4">
    <name type="scientific">Streptomyces himastatinicus ATCC 53653</name>
    <dbReference type="NCBI Taxonomy" id="457427"/>
    <lineage>
        <taxon>Bacteria</taxon>
        <taxon>Bacillati</taxon>
        <taxon>Actinomycetota</taxon>
        <taxon>Actinomycetes</taxon>
        <taxon>Kitasatosporales</taxon>
        <taxon>Streptomycetaceae</taxon>
        <taxon>Streptomyces</taxon>
        <taxon>Streptomyces violaceusniger group</taxon>
    </lineage>
</organism>
<feature type="compositionally biased region" description="Gly residues" evidence="1">
    <location>
        <begin position="264"/>
        <end position="274"/>
    </location>
</feature>
<dbReference type="InterPro" id="IPR016040">
    <property type="entry name" value="NAD(P)-bd_dom"/>
</dbReference>
<dbReference type="SUPFAM" id="SSF51735">
    <property type="entry name" value="NAD(P)-binding Rossmann-fold domains"/>
    <property type="match status" value="1"/>
</dbReference>
<dbReference type="EMBL" id="GG657754">
    <property type="protein sequence ID" value="EFL23870.1"/>
    <property type="molecule type" value="Genomic_DNA"/>
</dbReference>
<dbReference type="AlphaFoldDB" id="D9WNH3"/>
<sequence length="274" mass="29135">MIVVTGATGNVGAHVVKELADTGAEVRALTRDPEAARFPDGVQAARTEDLPLEGATALFLHAAVVWQGADKLLERAKEAGVRRVVTLSSSSVLEDTDPQHNPIGALHRDLEAQVERTGLEWTHVRPGAFAVNAFQWAELSRPGTWCTARTPVKHDPHPRGRHGRRRRPCPPRRRPGRQDARADRAGVADLRRPGAHHRRGHRPAAAVRGDPGGGGAREDDRRVHDAGDRGLAAAGVRGHRGPAAADLAGGRADHGPSGADVRAVGGGPRGRLQL</sequence>
<dbReference type="PANTHER" id="PTHR15020">
    <property type="entry name" value="FLAVIN REDUCTASE-RELATED"/>
    <property type="match status" value="1"/>
</dbReference>
<dbReference type="Proteomes" id="UP000003963">
    <property type="component" value="Unassembled WGS sequence"/>
</dbReference>
<feature type="domain" description="NAD(P)-binding" evidence="2">
    <location>
        <begin position="6"/>
        <end position="129"/>
    </location>
</feature>
<evidence type="ECO:0000313" key="4">
    <source>
        <dbReference type="Proteomes" id="UP000003963"/>
    </source>
</evidence>
<dbReference type="HOGENOM" id="CLU_1017482_0_0_11"/>